<name>A0A2A3JZZ0_9RHOB</name>
<dbReference type="PANTHER" id="PTHR40036">
    <property type="entry name" value="MACROCIN O-METHYLTRANSFERASE"/>
    <property type="match status" value="1"/>
</dbReference>
<reference evidence="3" key="2">
    <citation type="submission" date="2023-07" db="EMBL/GenBank/DDBJ databases">
        <title>Yangia mangrovi SAOS 153D genome.</title>
        <authorList>
            <person name="Verma A."/>
            <person name="Pal Y."/>
            <person name="Sundharam S."/>
            <person name="Bisht B."/>
            <person name="Srinivasan K."/>
        </authorList>
    </citation>
    <scope>NUCLEOTIDE SEQUENCE [LARGE SCALE GENOMIC DNA]</scope>
    <source>
        <strain evidence="3">SAOS 153D</strain>
    </source>
</reference>
<evidence type="ECO:0000313" key="3">
    <source>
        <dbReference type="Proteomes" id="UP000217448"/>
    </source>
</evidence>
<protein>
    <submittedName>
        <fullName evidence="1">Class I SAM-dependent methyltransferase</fullName>
        <ecNumber evidence="1">2.1.1.-</ecNumber>
    </submittedName>
</protein>
<dbReference type="GO" id="GO:0032259">
    <property type="term" value="P:methylation"/>
    <property type="evidence" value="ECO:0007669"/>
    <property type="project" value="UniProtKB-KW"/>
</dbReference>
<dbReference type="OrthoDB" id="9811332at2"/>
<sequence length="507" mass="56863">MDYLSALAAAHQTLTPKSYVEIGCREGRSLTLANCPAIAIDPEFEIRMGLSAPTRIFKLPSDDFFAGHDLRHLLGGAVDLAFVDGMHRAEFVLRDILNLEQYAEHNSVIIVDDVLPEEIEWASRERQTQAWTGDVYKVIPFLRQARPDLEIRVFDVAMKGMAIITGFNPGDRSLQKDLAAHEEALSGPQLAYDTIAALREALAPEPVENLPGFLAELKLRRGDLRPMPVAGAAPYLDLLKRSLLNEIYLDDELRLLYLRDCLTGSESFDYAVLHDIRDARAGAYAELQASRRIGRFPDRRIQRSGFSHSMMGRLRMDSLHACLDDLHSRRIPGDLVECGVWRGGGCIFMAGWLKAQGVTNRQLIVADSFEGLPKPEHEKDRGLDLSKDKYPQLAVSRDTVRKNFEVYGLLDDSRQHFLKGWFCDTLAEAPTRQIALLRMDGDLYDSTMDTLKALYDRVSPGGIVVVDDYGALDMCRAALEDFFAERGEPVPPLTIIDWTGAFFVKPH</sequence>
<reference evidence="1" key="3">
    <citation type="submission" date="2024-05" db="EMBL/GenBank/DDBJ databases">
        <title>Yangia mangrovi SAOS 153D genome.</title>
        <authorList>
            <person name="Verma A."/>
            <person name="Pal Y."/>
            <person name="Sundharam S."/>
            <person name="Bisht B."/>
            <person name="Srinivasan K."/>
        </authorList>
    </citation>
    <scope>NUCLEOTIDE SEQUENCE</scope>
    <source>
        <strain evidence="1">SAOS 153D</strain>
    </source>
</reference>
<dbReference type="Gene3D" id="3.40.50.150">
    <property type="entry name" value="Vaccinia Virus protein VP39"/>
    <property type="match status" value="2"/>
</dbReference>
<dbReference type="Pfam" id="PF05711">
    <property type="entry name" value="TylF"/>
    <property type="match status" value="1"/>
</dbReference>
<dbReference type="RefSeq" id="WP_095881557.1">
    <property type="nucleotide sequence ID" value="NZ_NTHN02000057.1"/>
</dbReference>
<dbReference type="EMBL" id="NTHN02000057">
    <property type="protein sequence ID" value="MCT4372836.1"/>
    <property type="molecule type" value="Genomic_DNA"/>
</dbReference>
<evidence type="ECO:0000313" key="1">
    <source>
        <dbReference type="EMBL" id="MCT4372836.1"/>
    </source>
</evidence>
<dbReference type="EC" id="2.1.1.-" evidence="1"/>
<dbReference type="PANTHER" id="PTHR40036:SF1">
    <property type="entry name" value="MACROCIN O-METHYLTRANSFERASE"/>
    <property type="match status" value="1"/>
</dbReference>
<comment type="caution">
    <text evidence="2">The sequence shown here is derived from an EMBL/GenBank/DDBJ whole genome shotgun (WGS) entry which is preliminary data.</text>
</comment>
<dbReference type="AlphaFoldDB" id="A0A2A3JZZ0"/>
<dbReference type="InterPro" id="IPR008884">
    <property type="entry name" value="TylF_MeTrfase"/>
</dbReference>
<accession>A0A2A3JZZ0</accession>
<dbReference type="Proteomes" id="UP000217448">
    <property type="component" value="Unassembled WGS sequence"/>
</dbReference>
<dbReference type="GO" id="GO:0008168">
    <property type="term" value="F:methyltransferase activity"/>
    <property type="evidence" value="ECO:0007669"/>
    <property type="project" value="UniProtKB-KW"/>
</dbReference>
<evidence type="ECO:0000313" key="2">
    <source>
        <dbReference type="EMBL" id="PBD19950.1"/>
    </source>
</evidence>
<organism evidence="2">
    <name type="scientific">Alloyangia mangrovi</name>
    <dbReference type="NCBI Taxonomy" id="1779329"/>
    <lineage>
        <taxon>Bacteria</taxon>
        <taxon>Pseudomonadati</taxon>
        <taxon>Pseudomonadota</taxon>
        <taxon>Alphaproteobacteria</taxon>
        <taxon>Rhodobacterales</taxon>
        <taxon>Roseobacteraceae</taxon>
        <taxon>Alloyangia</taxon>
    </lineage>
</organism>
<dbReference type="SUPFAM" id="SSF53335">
    <property type="entry name" value="S-adenosyl-L-methionine-dependent methyltransferases"/>
    <property type="match status" value="2"/>
</dbReference>
<dbReference type="Pfam" id="PF13578">
    <property type="entry name" value="Methyltransf_24"/>
    <property type="match status" value="1"/>
</dbReference>
<gene>
    <name evidence="1" type="ORF">CLG85_022020</name>
    <name evidence="2" type="ORF">CLG85_06670</name>
</gene>
<proteinExistence type="predicted"/>
<dbReference type="InterPro" id="IPR029063">
    <property type="entry name" value="SAM-dependent_MTases_sf"/>
</dbReference>
<keyword evidence="3" id="KW-1185">Reference proteome</keyword>
<dbReference type="EMBL" id="NTHN01000084">
    <property type="protein sequence ID" value="PBD19950.1"/>
    <property type="molecule type" value="Genomic_DNA"/>
</dbReference>
<keyword evidence="1" id="KW-0808">Transferase</keyword>
<keyword evidence="1" id="KW-0489">Methyltransferase</keyword>
<reference evidence="2" key="1">
    <citation type="submission" date="2017-09" db="EMBL/GenBank/DDBJ databases">
        <title>Yangia sp. SAOS 153D whole genome sequencing.</title>
        <authorList>
            <person name="Verma A."/>
            <person name="Krishnamurthi S."/>
        </authorList>
    </citation>
    <scope>NUCLEOTIDE SEQUENCE [LARGE SCALE GENOMIC DNA]</scope>
    <source>
        <strain evidence="2">SAOS 153D</strain>
    </source>
</reference>